<dbReference type="STRING" id="160454.RV10_GL005084"/>
<dbReference type="HOGENOM" id="CLU_109287_0_1_9"/>
<name>R2PTU9_9ENTE</name>
<evidence type="ECO:0000313" key="3">
    <source>
        <dbReference type="EMBL" id="EOH86743.1"/>
    </source>
</evidence>
<dbReference type="RefSeq" id="WP_010760111.1">
    <property type="nucleotide sequence ID" value="NZ_ASWD01000003.1"/>
</dbReference>
<dbReference type="AlphaFoldDB" id="R2PTU9"/>
<evidence type="ECO:0000256" key="2">
    <source>
        <dbReference type="SAM" id="MobiDB-lite"/>
    </source>
</evidence>
<feature type="compositionally biased region" description="Low complexity" evidence="2">
    <location>
        <begin position="48"/>
        <end position="67"/>
    </location>
</feature>
<organism evidence="3 4">
    <name type="scientific">Enterococcus pallens ATCC BAA-351</name>
    <dbReference type="NCBI Taxonomy" id="1158607"/>
    <lineage>
        <taxon>Bacteria</taxon>
        <taxon>Bacillati</taxon>
        <taxon>Bacillota</taxon>
        <taxon>Bacilli</taxon>
        <taxon>Lactobacillales</taxon>
        <taxon>Enterococcaceae</taxon>
        <taxon>Enterococcus</taxon>
    </lineage>
</organism>
<reference evidence="3 4" key="1">
    <citation type="submission" date="2013-02" db="EMBL/GenBank/DDBJ databases">
        <title>The Genome Sequence of Enterococcus pallens BAA-351.</title>
        <authorList>
            <consortium name="The Broad Institute Genome Sequencing Platform"/>
            <consortium name="The Broad Institute Genome Sequencing Center for Infectious Disease"/>
            <person name="Earl A.M."/>
            <person name="Gilmore M.S."/>
            <person name="Lebreton F."/>
            <person name="Walker B."/>
            <person name="Young S.K."/>
            <person name="Zeng Q."/>
            <person name="Gargeya S."/>
            <person name="Fitzgerald M."/>
            <person name="Haas B."/>
            <person name="Abouelleil A."/>
            <person name="Alvarado L."/>
            <person name="Arachchi H.M."/>
            <person name="Berlin A.M."/>
            <person name="Chapman S.B."/>
            <person name="Dewar J."/>
            <person name="Goldberg J."/>
            <person name="Griggs A."/>
            <person name="Gujja S."/>
            <person name="Hansen M."/>
            <person name="Howarth C."/>
            <person name="Imamovic A."/>
            <person name="Larimer J."/>
            <person name="McCowan C."/>
            <person name="Murphy C."/>
            <person name="Neiman D."/>
            <person name="Pearson M."/>
            <person name="Priest M."/>
            <person name="Roberts A."/>
            <person name="Saif S."/>
            <person name="Shea T."/>
            <person name="Sisk P."/>
            <person name="Sykes S."/>
            <person name="Wortman J."/>
            <person name="Nusbaum C."/>
            <person name="Birren B."/>
        </authorList>
    </citation>
    <scope>NUCLEOTIDE SEQUENCE [LARGE SCALE GENOMIC DNA]</scope>
    <source>
        <strain evidence="3 4">ATCC BAA-351</strain>
    </source>
</reference>
<feature type="coiled-coil region" evidence="1">
    <location>
        <begin position="138"/>
        <end position="172"/>
    </location>
</feature>
<sequence>MKKMLKVWVAFSCIFIFTGCGNKNDESKSSEKSNTTSEKIVKKKPNETKTSLSTESSISESKSTIQSVEPSSNTPVEASISSDRQEESMPEQDPRIGQVLTSPHGHQCTVLRILPNGEQVIKEETSQADYNNDGLLTFEELSRAENELTQQAEGMEQHLAELDKNQVVAEQNQTVLITGTGSKYHSRECGNGTYSEISLEGAKSMGLTPCEKCY</sequence>
<proteinExistence type="predicted"/>
<dbReference type="PROSITE" id="PS51257">
    <property type="entry name" value="PROKAR_LIPOPROTEIN"/>
    <property type="match status" value="1"/>
</dbReference>
<evidence type="ECO:0000313" key="4">
    <source>
        <dbReference type="Proteomes" id="UP000013782"/>
    </source>
</evidence>
<keyword evidence="4" id="KW-1185">Reference proteome</keyword>
<feature type="compositionally biased region" description="Polar residues" evidence="2">
    <location>
        <begin position="68"/>
        <end position="82"/>
    </location>
</feature>
<comment type="caution">
    <text evidence="3">The sequence shown here is derived from an EMBL/GenBank/DDBJ whole genome shotgun (WGS) entry which is preliminary data.</text>
</comment>
<accession>R2PTU9</accession>
<protein>
    <recommendedName>
        <fullName evidence="5">EF-hand domain-containing protein</fullName>
    </recommendedName>
</protein>
<feature type="region of interest" description="Disordered" evidence="2">
    <location>
        <begin position="24"/>
        <end position="102"/>
    </location>
</feature>
<dbReference type="Proteomes" id="UP000013782">
    <property type="component" value="Unassembled WGS sequence"/>
</dbReference>
<evidence type="ECO:0000256" key="1">
    <source>
        <dbReference type="SAM" id="Coils"/>
    </source>
</evidence>
<evidence type="ECO:0008006" key="5">
    <source>
        <dbReference type="Google" id="ProtNLM"/>
    </source>
</evidence>
<dbReference type="PATRIC" id="fig|1158607.3.peg.5166"/>
<dbReference type="eggNOG" id="COG3064">
    <property type="taxonomic scope" value="Bacteria"/>
</dbReference>
<dbReference type="OrthoDB" id="2194506at2"/>
<dbReference type="InterPro" id="IPR018247">
    <property type="entry name" value="EF_Hand_1_Ca_BS"/>
</dbReference>
<dbReference type="PROSITE" id="PS00018">
    <property type="entry name" value="EF_HAND_1"/>
    <property type="match status" value="1"/>
</dbReference>
<dbReference type="EMBL" id="AJAQ01000050">
    <property type="protein sequence ID" value="EOH86743.1"/>
    <property type="molecule type" value="Genomic_DNA"/>
</dbReference>
<gene>
    <name evidence="3" type="ORF">UAU_05189</name>
</gene>
<keyword evidence="1" id="KW-0175">Coiled coil</keyword>